<feature type="domain" description="Thiopeptide-type bacteriocin biosynthesis" evidence="2">
    <location>
        <begin position="233"/>
        <end position="500"/>
    </location>
</feature>
<dbReference type="InterPro" id="IPR006827">
    <property type="entry name" value="Lant_deHydtase_N"/>
</dbReference>
<gene>
    <name evidence="3" type="ORF">ABV298_05175</name>
</gene>
<name>A0AAU8FVS1_9BACT</name>
<dbReference type="AlphaFoldDB" id="A0AAU8FVS1"/>
<dbReference type="RefSeq" id="WP_353723144.1">
    <property type="nucleotide sequence ID" value="NZ_CP159289.1"/>
</dbReference>
<proteinExistence type="predicted"/>
<dbReference type="InterPro" id="IPR023809">
    <property type="entry name" value="Thiopep_bacteriocin_synth_dom"/>
</dbReference>
<accession>A0AAU8FVS1</accession>
<dbReference type="EMBL" id="CP159289">
    <property type="protein sequence ID" value="XCH27906.1"/>
    <property type="molecule type" value="Genomic_DNA"/>
</dbReference>
<dbReference type="Pfam" id="PF04738">
    <property type="entry name" value="Lant_dehydr_N"/>
    <property type="match status" value="1"/>
</dbReference>
<sequence>MSRSLIWPARRCHGKIRSRPTTSWFRCRPRGEIILWSKRLNKRIIPRLTNAHNFSDGLPVYRFLCELTYQHDYRYLGWDWGHLSSSAFLPRVEYKHWVLSRAMWNIERETVTGRMGKDALSAAEWRILRKAYGIPRFVQLRHGDSELLIDGNSDFAVEVLCNAIRKYGKVTLAEFPEHDENGLLGEPGARYVHEIILPLIKRNDPLPEQPSPRQFRAMGPAAVKRDFIVGSEWLYVKIYTGTRTADRLLASVIKPFADRLVANGTIEKWFFVRFADPDHHIRLRFRQGNNPSFWQTVLTQLHPLMEPLLCNGTVHKVQLDTYKRELERYGRHAFEEVESIFFADSCAVSGLLGMLSGDEGEHYRWLIGLRGTDMLLDDMGFTPEHKKRLVGRLQEQFFREFGGDTNLNVQLNTKYRLHREEIARFLDPRQDASNRIEGAIRLFEGRSARVIASMAVLFPLAETDVGNFAGSLVHMFLNRLFVSQQREHELVVYHYLKKYYESKLARKENVPRKAFCGTDH</sequence>
<organism evidence="3">
    <name type="scientific">Dyadobacter sp. 676</name>
    <dbReference type="NCBI Taxonomy" id="3088362"/>
    <lineage>
        <taxon>Bacteria</taxon>
        <taxon>Pseudomonadati</taxon>
        <taxon>Bacteroidota</taxon>
        <taxon>Cytophagia</taxon>
        <taxon>Cytophagales</taxon>
        <taxon>Spirosomataceae</taxon>
        <taxon>Dyadobacter</taxon>
    </lineage>
</organism>
<evidence type="ECO:0000259" key="1">
    <source>
        <dbReference type="Pfam" id="PF04738"/>
    </source>
</evidence>
<dbReference type="Pfam" id="PF14028">
    <property type="entry name" value="Lant_dehydr_C"/>
    <property type="match status" value="1"/>
</dbReference>
<evidence type="ECO:0000313" key="3">
    <source>
        <dbReference type="EMBL" id="XCH27906.1"/>
    </source>
</evidence>
<protein>
    <submittedName>
        <fullName evidence="3">Thiopeptide-type bacteriocin biosynthesis protein</fullName>
    </submittedName>
</protein>
<evidence type="ECO:0000259" key="2">
    <source>
        <dbReference type="Pfam" id="PF14028"/>
    </source>
</evidence>
<feature type="domain" description="Lantibiotic dehydratase N-terminal" evidence="1">
    <location>
        <begin position="31"/>
        <end position="160"/>
    </location>
</feature>
<reference evidence="3" key="1">
    <citation type="submission" date="2024-06" db="EMBL/GenBank/DDBJ databases">
        <title>Sequencing and assembly of the genome of Dyadobacter sp. strain 676, a symbiont of Cyamopsis tetragonoloba.</title>
        <authorList>
            <person name="Guro P."/>
            <person name="Sazanova A."/>
            <person name="Kuznetsova I."/>
            <person name="Belimov A."/>
            <person name="Safronova V."/>
        </authorList>
    </citation>
    <scope>NUCLEOTIDE SEQUENCE</scope>
    <source>
        <strain evidence="3">676</strain>
    </source>
</reference>
<dbReference type="NCBIfam" id="TIGR03891">
    <property type="entry name" value="thiopep_ocin"/>
    <property type="match status" value="1"/>
</dbReference>